<keyword evidence="6" id="KW-0995">Kinetochore</keyword>
<proteinExistence type="predicted"/>
<keyword evidence="8" id="KW-0131">Cell cycle</keyword>
<keyword evidence="7" id="KW-0539">Nucleus</keyword>
<evidence type="ECO:0000256" key="9">
    <source>
        <dbReference type="ARBA" id="ARBA00023328"/>
    </source>
</evidence>
<evidence type="ECO:0000256" key="1">
    <source>
        <dbReference type="ARBA" id="ARBA00004123"/>
    </source>
</evidence>
<gene>
    <name evidence="11" type="ORF">NDU88_001322</name>
</gene>
<dbReference type="GO" id="GO:0007059">
    <property type="term" value="P:chromosome segregation"/>
    <property type="evidence" value="ECO:0007669"/>
    <property type="project" value="TreeGrafter"/>
</dbReference>
<dbReference type="InterPro" id="IPR007128">
    <property type="entry name" value="PMF1/Nnf1"/>
</dbReference>
<accession>A0AAV7KT64</accession>
<evidence type="ECO:0000313" key="12">
    <source>
        <dbReference type="Proteomes" id="UP001066276"/>
    </source>
</evidence>
<dbReference type="Proteomes" id="UP001066276">
    <property type="component" value="Chromosome 12"/>
</dbReference>
<keyword evidence="12" id="KW-1185">Reference proteome</keyword>
<comment type="subcellular location">
    <subcellularLocation>
        <location evidence="2">Chromosome</location>
        <location evidence="2">Centromere</location>
        <location evidence="2">Kinetochore</location>
    </subcellularLocation>
    <subcellularLocation>
        <location evidence="1">Nucleus</location>
    </subcellularLocation>
</comment>
<dbReference type="PANTHER" id="PTHR15459:SF3">
    <property type="entry name" value="POLYAMINE-MODULATED FACTOR 1"/>
    <property type="match status" value="1"/>
</dbReference>
<evidence type="ECO:0000256" key="7">
    <source>
        <dbReference type="ARBA" id="ARBA00023242"/>
    </source>
</evidence>
<organism evidence="11 12">
    <name type="scientific">Pleurodeles waltl</name>
    <name type="common">Iberian ribbed newt</name>
    <dbReference type="NCBI Taxonomy" id="8319"/>
    <lineage>
        <taxon>Eukaryota</taxon>
        <taxon>Metazoa</taxon>
        <taxon>Chordata</taxon>
        <taxon>Craniata</taxon>
        <taxon>Vertebrata</taxon>
        <taxon>Euteleostomi</taxon>
        <taxon>Amphibia</taxon>
        <taxon>Batrachia</taxon>
        <taxon>Caudata</taxon>
        <taxon>Salamandroidea</taxon>
        <taxon>Salamandridae</taxon>
        <taxon>Pleurodelinae</taxon>
        <taxon>Pleurodeles</taxon>
    </lineage>
</organism>
<feature type="region of interest" description="Disordered" evidence="10">
    <location>
        <begin position="1"/>
        <end position="117"/>
    </location>
</feature>
<evidence type="ECO:0000256" key="3">
    <source>
        <dbReference type="ARBA" id="ARBA00022454"/>
    </source>
</evidence>
<keyword evidence="5" id="KW-0498">Mitosis</keyword>
<evidence type="ECO:0000313" key="11">
    <source>
        <dbReference type="EMBL" id="KAJ1081139.1"/>
    </source>
</evidence>
<protein>
    <submittedName>
        <fullName evidence="11">Uncharacterized protein</fullName>
    </submittedName>
</protein>
<dbReference type="EMBL" id="JANPWB010000016">
    <property type="protein sequence ID" value="KAJ1081139.1"/>
    <property type="molecule type" value="Genomic_DNA"/>
</dbReference>
<dbReference type="Pfam" id="PF03980">
    <property type="entry name" value="Nnf1"/>
    <property type="match status" value="1"/>
</dbReference>
<dbReference type="GO" id="GO:0005634">
    <property type="term" value="C:nucleus"/>
    <property type="evidence" value="ECO:0007669"/>
    <property type="project" value="UniProtKB-SubCell"/>
</dbReference>
<feature type="region of interest" description="Disordered" evidence="10">
    <location>
        <begin position="148"/>
        <end position="196"/>
    </location>
</feature>
<keyword evidence="9" id="KW-0137">Centromere</keyword>
<feature type="compositionally biased region" description="Polar residues" evidence="10">
    <location>
        <begin position="183"/>
        <end position="192"/>
    </location>
</feature>
<evidence type="ECO:0000256" key="2">
    <source>
        <dbReference type="ARBA" id="ARBA00004629"/>
    </source>
</evidence>
<evidence type="ECO:0000256" key="5">
    <source>
        <dbReference type="ARBA" id="ARBA00022776"/>
    </source>
</evidence>
<evidence type="ECO:0000256" key="4">
    <source>
        <dbReference type="ARBA" id="ARBA00022618"/>
    </source>
</evidence>
<keyword evidence="4" id="KW-0132">Cell division</keyword>
<evidence type="ECO:0000256" key="10">
    <source>
        <dbReference type="SAM" id="MobiDB-lite"/>
    </source>
</evidence>
<name>A0AAV7KT64_PLEWA</name>
<sequence>MEEEALSTRATRSTPKPFAGGEVSNSRPATRSKHSALTPLGYGSTPRSRTRVTRSTPVVSVQNEQKTLRHQSMGKGDNTKPSVESEYTTPKPPKRGKTETPKSTQMTSGHHEKGALAGTQCHSITSAGSIPETSCLIVVGASGPLRPSEVGGSVTLAPSENDASVTPGPNEVDASVAPGPSKIDSSMPQEPSESVAPREVGALVYPDPGEMDASAPPGPGEVDVSVHPGAGEVIASLHPVPREGGASGALGPICASVSPGPGLVGALVPQGPCEVDASVPPDSSEEPAPVPHYPSELCTLVAPCLVEGGPPITSCRDEVGISEVSYPVDVCEPDSLFQSEACASLPKYQSELVVTVTSGPPQHGTSEAPVVAKGCDVLVSAKEGIIGAEGVMDPSGGEAVFAGILPGTLTNPVTGKVVPSGAPVPKEGAASQTGGCAAAEQKSSEIRATRGQQSVDIFNTTVETFLEKLVEAGSYQRFAKCYERFYKFQPEMTRSIYDQFISQLQTSFKDEIREIKEEGNLEALLHSLDKIKDEAKSRMQPAWRPSGIPEEDLLSTLVPYYLQQKECMRRLLKEKESENAKLAESVLAGRARIAALQDQIQKRKEAWKAVSEAQRQLVMSLQEPKPEKA</sequence>
<evidence type="ECO:0000256" key="8">
    <source>
        <dbReference type="ARBA" id="ARBA00023306"/>
    </source>
</evidence>
<dbReference type="GO" id="GO:0000444">
    <property type="term" value="C:MIS12/MIND type complex"/>
    <property type="evidence" value="ECO:0007669"/>
    <property type="project" value="InterPro"/>
</dbReference>
<feature type="compositionally biased region" description="Polar residues" evidence="10">
    <location>
        <begin position="79"/>
        <end position="88"/>
    </location>
</feature>
<reference evidence="11" key="1">
    <citation type="journal article" date="2022" name="bioRxiv">
        <title>Sequencing and chromosome-scale assembly of the giantPleurodeles waltlgenome.</title>
        <authorList>
            <person name="Brown T."/>
            <person name="Elewa A."/>
            <person name="Iarovenko S."/>
            <person name="Subramanian E."/>
            <person name="Araus A.J."/>
            <person name="Petzold A."/>
            <person name="Susuki M."/>
            <person name="Suzuki K.-i.T."/>
            <person name="Hayashi T."/>
            <person name="Toyoda A."/>
            <person name="Oliveira C."/>
            <person name="Osipova E."/>
            <person name="Leigh N.D."/>
            <person name="Simon A."/>
            <person name="Yun M.H."/>
        </authorList>
    </citation>
    <scope>NUCLEOTIDE SEQUENCE</scope>
    <source>
        <strain evidence="11">20211129_DDA</strain>
        <tissue evidence="11">Liver</tissue>
    </source>
</reference>
<comment type="caution">
    <text evidence="11">The sequence shown here is derived from an EMBL/GenBank/DDBJ whole genome shotgun (WGS) entry which is preliminary data.</text>
</comment>
<dbReference type="GO" id="GO:0051301">
    <property type="term" value="P:cell division"/>
    <property type="evidence" value="ECO:0007669"/>
    <property type="project" value="UniProtKB-KW"/>
</dbReference>
<evidence type="ECO:0000256" key="6">
    <source>
        <dbReference type="ARBA" id="ARBA00022838"/>
    </source>
</evidence>
<dbReference type="AlphaFoldDB" id="A0AAV7KT64"/>
<dbReference type="PANTHER" id="PTHR15459">
    <property type="entry name" value="POLYAMINE-MODULATED FACTOR 1"/>
    <property type="match status" value="1"/>
</dbReference>
<keyword evidence="3" id="KW-0158">Chromosome</keyword>